<dbReference type="EMBL" id="PQIB02000012">
    <property type="protein sequence ID" value="RLM78698.1"/>
    <property type="molecule type" value="Genomic_DNA"/>
</dbReference>
<dbReference type="InterPro" id="IPR007321">
    <property type="entry name" value="Transposase_28"/>
</dbReference>
<feature type="domain" description="Transposase (putative) gypsy type" evidence="2">
    <location>
        <begin position="70"/>
        <end position="137"/>
    </location>
</feature>
<comment type="caution">
    <text evidence="3">The sequence shown here is derived from an EMBL/GenBank/DDBJ whole genome shotgun (WGS) entry which is preliminary data.</text>
</comment>
<feature type="compositionally biased region" description="Basic and acidic residues" evidence="1">
    <location>
        <begin position="8"/>
        <end position="19"/>
    </location>
</feature>
<dbReference type="AlphaFoldDB" id="A0A3L6QDC1"/>
<keyword evidence="4" id="KW-1185">Reference proteome</keyword>
<evidence type="ECO:0000313" key="3">
    <source>
        <dbReference type="EMBL" id="RLM78698.1"/>
    </source>
</evidence>
<reference evidence="4" key="1">
    <citation type="journal article" date="2019" name="Nat. Commun.">
        <title>The genome of broomcorn millet.</title>
        <authorList>
            <person name="Zou C."/>
            <person name="Miki D."/>
            <person name="Li D."/>
            <person name="Tang Q."/>
            <person name="Xiao L."/>
            <person name="Rajput S."/>
            <person name="Deng P."/>
            <person name="Jia W."/>
            <person name="Huang R."/>
            <person name="Zhang M."/>
            <person name="Sun Y."/>
            <person name="Hu J."/>
            <person name="Fu X."/>
            <person name="Schnable P.S."/>
            <person name="Li F."/>
            <person name="Zhang H."/>
            <person name="Feng B."/>
            <person name="Zhu X."/>
            <person name="Liu R."/>
            <person name="Schnable J.C."/>
            <person name="Zhu J.-K."/>
            <person name="Zhang H."/>
        </authorList>
    </citation>
    <scope>NUCLEOTIDE SEQUENCE [LARGE SCALE GENOMIC DNA]</scope>
</reference>
<dbReference type="OrthoDB" id="685425at2759"/>
<dbReference type="PANTHER" id="PTHR33026">
    <property type="entry name" value="OS06G0360600 PROTEIN"/>
    <property type="match status" value="1"/>
</dbReference>
<evidence type="ECO:0000313" key="4">
    <source>
        <dbReference type="Proteomes" id="UP000275267"/>
    </source>
</evidence>
<accession>A0A3L6QDC1</accession>
<evidence type="ECO:0000259" key="2">
    <source>
        <dbReference type="Pfam" id="PF04195"/>
    </source>
</evidence>
<proteinExistence type="predicted"/>
<dbReference type="PANTHER" id="PTHR33026:SF7">
    <property type="entry name" value="OS03G0100275 PROTEIN"/>
    <property type="match status" value="1"/>
</dbReference>
<feature type="region of interest" description="Disordered" evidence="1">
    <location>
        <begin position="247"/>
        <end position="320"/>
    </location>
</feature>
<feature type="region of interest" description="Disordered" evidence="1">
    <location>
        <begin position="1"/>
        <end position="26"/>
    </location>
</feature>
<organism evidence="3 4">
    <name type="scientific">Panicum miliaceum</name>
    <name type="common">Proso millet</name>
    <name type="synonym">Broomcorn millet</name>
    <dbReference type="NCBI Taxonomy" id="4540"/>
    <lineage>
        <taxon>Eukaryota</taxon>
        <taxon>Viridiplantae</taxon>
        <taxon>Streptophyta</taxon>
        <taxon>Embryophyta</taxon>
        <taxon>Tracheophyta</taxon>
        <taxon>Spermatophyta</taxon>
        <taxon>Magnoliopsida</taxon>
        <taxon>Liliopsida</taxon>
        <taxon>Poales</taxon>
        <taxon>Poaceae</taxon>
        <taxon>PACMAD clade</taxon>
        <taxon>Panicoideae</taxon>
        <taxon>Panicodae</taxon>
        <taxon>Paniceae</taxon>
        <taxon>Panicinae</taxon>
        <taxon>Panicum</taxon>
        <taxon>Panicum sect. Panicum</taxon>
    </lineage>
</organism>
<name>A0A3L6QDC1_PANMI</name>
<protein>
    <submittedName>
        <fullName evidence="3">Gypsy-type retrotransposon protein</fullName>
    </submittedName>
</protein>
<gene>
    <name evidence="3" type="ORF">C2845_PM12G13320</name>
</gene>
<sequence>MGNKKAASKGDQKKKEETTRSTSSDWTYNKCSRNDLLNLVAEGLLQGKDVVQWRLSFRQPFPQENVDEIVLFQHFVERRLTLPTSDFFRGLLYFFEIQIHHLNPNSIAHVAIFVHFCEAFLGIEPHFAQFRYLFRLKPAPSQEHQSVIRGAGFQLKQKMDLKYIQYKFPTSHSGWKDLWFYIGNHQPSLPERIGGVPTPHPKLIQELKLMGVTGASVMYSFFKRWIQPLQKRCRLGFDYLGPEDLSQMSADELPPEEALKRKSTDLTVGDLLPSHPRKPRVNAQKRKATIISVDDDEPLSVDASDPKRSKYRAEDKTAGDDGTIKETLSSFVVEPSLNVADDAAGVSLKQTLAPAGKPTTSTTSSAFPALKVLKVKKLNVKTHNVKT</sequence>
<dbReference type="Pfam" id="PF04195">
    <property type="entry name" value="Transposase_28"/>
    <property type="match status" value="1"/>
</dbReference>
<feature type="compositionally biased region" description="Basic residues" evidence="1">
    <location>
        <begin position="275"/>
        <end position="288"/>
    </location>
</feature>
<dbReference type="Proteomes" id="UP000275267">
    <property type="component" value="Unassembled WGS sequence"/>
</dbReference>
<evidence type="ECO:0000256" key="1">
    <source>
        <dbReference type="SAM" id="MobiDB-lite"/>
    </source>
</evidence>
<feature type="compositionally biased region" description="Basic and acidic residues" evidence="1">
    <location>
        <begin position="304"/>
        <end position="320"/>
    </location>
</feature>